<reference evidence="3" key="1">
    <citation type="submission" date="2020-07" db="EMBL/GenBank/DDBJ databases">
        <title>Ethylene signaling mediates host invasion by parasitic plants.</title>
        <authorList>
            <person name="Yoshida S."/>
        </authorList>
    </citation>
    <scope>NUCLEOTIDE SEQUENCE</scope>
    <source>
        <strain evidence="3">Okayama</strain>
    </source>
</reference>
<evidence type="ECO:0000313" key="4">
    <source>
        <dbReference type="Proteomes" id="UP000653305"/>
    </source>
</evidence>
<dbReference type="Gene3D" id="1.10.472.10">
    <property type="entry name" value="Cyclin-like"/>
    <property type="match status" value="1"/>
</dbReference>
<keyword evidence="1" id="KW-1133">Transmembrane helix</keyword>
<dbReference type="SUPFAM" id="SSF47954">
    <property type="entry name" value="Cyclin-like"/>
    <property type="match status" value="1"/>
</dbReference>
<dbReference type="CDD" id="cd20544">
    <property type="entry name" value="CYCLIN_AtCycD-like_rpt2"/>
    <property type="match status" value="1"/>
</dbReference>
<dbReference type="Pfam" id="PF02984">
    <property type="entry name" value="Cyclin_C"/>
    <property type="match status" value="1"/>
</dbReference>
<organism evidence="3 4">
    <name type="scientific">Phtheirospermum japonicum</name>
    <dbReference type="NCBI Taxonomy" id="374723"/>
    <lineage>
        <taxon>Eukaryota</taxon>
        <taxon>Viridiplantae</taxon>
        <taxon>Streptophyta</taxon>
        <taxon>Embryophyta</taxon>
        <taxon>Tracheophyta</taxon>
        <taxon>Spermatophyta</taxon>
        <taxon>Magnoliopsida</taxon>
        <taxon>eudicotyledons</taxon>
        <taxon>Gunneridae</taxon>
        <taxon>Pentapetalae</taxon>
        <taxon>asterids</taxon>
        <taxon>lamiids</taxon>
        <taxon>Lamiales</taxon>
        <taxon>Orobanchaceae</taxon>
        <taxon>Orobanchaceae incertae sedis</taxon>
        <taxon>Phtheirospermum</taxon>
    </lineage>
</organism>
<evidence type="ECO:0000256" key="1">
    <source>
        <dbReference type="SAM" id="Phobius"/>
    </source>
</evidence>
<dbReference type="Proteomes" id="UP000653305">
    <property type="component" value="Unassembled WGS sequence"/>
</dbReference>
<dbReference type="InterPro" id="IPR036915">
    <property type="entry name" value="Cyclin-like_sf"/>
</dbReference>
<feature type="domain" description="Cyclin C-terminal" evidence="2">
    <location>
        <begin position="5"/>
        <end position="61"/>
    </location>
</feature>
<sequence>MRTVTPFHFVGFFIPFFEMLLARYGVHDLIYKSQRDIAFTQYRPSVIAASAMLAVSSGIRNKASISCKC</sequence>
<keyword evidence="1" id="KW-0812">Transmembrane</keyword>
<dbReference type="AlphaFoldDB" id="A0A830CXW9"/>
<evidence type="ECO:0000313" key="3">
    <source>
        <dbReference type="EMBL" id="GFQ00724.1"/>
    </source>
</evidence>
<proteinExistence type="predicted"/>
<accession>A0A830CXW9</accession>
<comment type="caution">
    <text evidence="3">The sequence shown here is derived from an EMBL/GenBank/DDBJ whole genome shotgun (WGS) entry which is preliminary data.</text>
</comment>
<keyword evidence="4" id="KW-1185">Reference proteome</keyword>
<dbReference type="EMBL" id="BMAC01000641">
    <property type="protein sequence ID" value="GFQ00724.1"/>
    <property type="molecule type" value="Genomic_DNA"/>
</dbReference>
<evidence type="ECO:0000259" key="2">
    <source>
        <dbReference type="Pfam" id="PF02984"/>
    </source>
</evidence>
<gene>
    <name evidence="3" type="ORF">PHJA_002216300</name>
</gene>
<feature type="transmembrane region" description="Helical" evidence="1">
    <location>
        <begin position="6"/>
        <end position="26"/>
    </location>
</feature>
<dbReference type="OrthoDB" id="913865at2759"/>
<name>A0A830CXW9_9LAMI</name>
<keyword evidence="1" id="KW-0472">Membrane</keyword>
<dbReference type="InterPro" id="IPR004367">
    <property type="entry name" value="Cyclin_C-dom"/>
</dbReference>
<protein>
    <recommendedName>
        <fullName evidence="2">Cyclin C-terminal domain-containing protein</fullName>
    </recommendedName>
</protein>